<dbReference type="Gene3D" id="1.10.101.10">
    <property type="entry name" value="PGBD-like superfamily/PGBD"/>
    <property type="match status" value="1"/>
</dbReference>
<dbReference type="SMART" id="SM00382">
    <property type="entry name" value="AAA"/>
    <property type="match status" value="1"/>
</dbReference>
<evidence type="ECO:0000256" key="2">
    <source>
        <dbReference type="SAM" id="Phobius"/>
    </source>
</evidence>
<dbReference type="Pfam" id="PF01471">
    <property type="entry name" value="PG_binding_1"/>
    <property type="match status" value="1"/>
</dbReference>
<dbReference type="InterPro" id="IPR036365">
    <property type="entry name" value="PGBD-like_sf"/>
</dbReference>
<name>A0AA41R437_9BACT</name>
<keyword evidence="5" id="KW-1185">Reference proteome</keyword>
<dbReference type="SUPFAM" id="SSF47090">
    <property type="entry name" value="PGBD-like"/>
    <property type="match status" value="1"/>
</dbReference>
<evidence type="ECO:0000259" key="3">
    <source>
        <dbReference type="SMART" id="SM00382"/>
    </source>
</evidence>
<dbReference type="CDD" id="cd00009">
    <property type="entry name" value="AAA"/>
    <property type="match status" value="1"/>
</dbReference>
<gene>
    <name evidence="4" type="ORF">MRX98_20345</name>
</gene>
<dbReference type="SUPFAM" id="SSF52540">
    <property type="entry name" value="P-loop containing nucleoside triphosphate hydrolases"/>
    <property type="match status" value="1"/>
</dbReference>
<organism evidence="4 5">
    <name type="scientific">Desulfatitalea alkaliphila</name>
    <dbReference type="NCBI Taxonomy" id="2929485"/>
    <lineage>
        <taxon>Bacteria</taxon>
        <taxon>Pseudomonadati</taxon>
        <taxon>Thermodesulfobacteriota</taxon>
        <taxon>Desulfobacteria</taxon>
        <taxon>Desulfobacterales</taxon>
        <taxon>Desulfosarcinaceae</taxon>
        <taxon>Desulfatitalea</taxon>
    </lineage>
</organism>
<dbReference type="PANTHER" id="PTHR35894:SF1">
    <property type="entry name" value="PHOSPHORIBULOKINASE _ URIDINE KINASE FAMILY"/>
    <property type="match status" value="1"/>
</dbReference>
<evidence type="ECO:0000256" key="1">
    <source>
        <dbReference type="SAM" id="MobiDB-lite"/>
    </source>
</evidence>
<dbReference type="Gene3D" id="3.40.50.300">
    <property type="entry name" value="P-loop containing nucleotide triphosphate hydrolases"/>
    <property type="match status" value="1"/>
</dbReference>
<dbReference type="InterPro" id="IPR027417">
    <property type="entry name" value="P-loop_NTPase"/>
</dbReference>
<keyword evidence="2" id="KW-0472">Membrane</keyword>
<reference evidence="4" key="1">
    <citation type="submission" date="2022-04" db="EMBL/GenBank/DDBJ databases">
        <title>Desulfatitalea alkaliphila sp. nov., a novel anaerobic sulfate-reducing bacterium isolated from terrestrial mud volcano, Taman Peninsula, Russia.</title>
        <authorList>
            <person name="Khomyakova M.A."/>
            <person name="Merkel A.Y."/>
            <person name="Slobodkin A.I."/>
        </authorList>
    </citation>
    <scope>NUCLEOTIDE SEQUENCE</scope>
    <source>
        <strain evidence="4">M08but</strain>
    </source>
</reference>
<keyword evidence="2" id="KW-0812">Transmembrane</keyword>
<dbReference type="InterPro" id="IPR049945">
    <property type="entry name" value="AAA_22"/>
</dbReference>
<comment type="caution">
    <text evidence="4">The sequence shown here is derived from an EMBL/GenBank/DDBJ whole genome shotgun (WGS) entry which is preliminary data.</text>
</comment>
<evidence type="ECO:0000313" key="5">
    <source>
        <dbReference type="Proteomes" id="UP001165427"/>
    </source>
</evidence>
<dbReference type="EMBL" id="JALJRB010000037">
    <property type="protein sequence ID" value="MCJ8502937.1"/>
    <property type="molecule type" value="Genomic_DNA"/>
</dbReference>
<protein>
    <submittedName>
        <fullName evidence="4">AAA family ATPase</fullName>
    </submittedName>
</protein>
<dbReference type="InterPro" id="IPR003593">
    <property type="entry name" value="AAA+_ATPase"/>
</dbReference>
<dbReference type="GO" id="GO:0016887">
    <property type="term" value="F:ATP hydrolysis activity"/>
    <property type="evidence" value="ECO:0007669"/>
    <property type="project" value="InterPro"/>
</dbReference>
<keyword evidence="2" id="KW-1133">Transmembrane helix</keyword>
<dbReference type="RefSeq" id="WP_246914533.1">
    <property type="nucleotide sequence ID" value="NZ_JALJRB010000037.1"/>
</dbReference>
<feature type="transmembrane region" description="Helical" evidence="2">
    <location>
        <begin position="279"/>
        <end position="300"/>
    </location>
</feature>
<feature type="region of interest" description="Disordered" evidence="1">
    <location>
        <begin position="321"/>
        <end position="361"/>
    </location>
</feature>
<dbReference type="AlphaFoldDB" id="A0AA41R437"/>
<proteinExistence type="predicted"/>
<dbReference type="Proteomes" id="UP001165427">
    <property type="component" value="Unassembled WGS sequence"/>
</dbReference>
<dbReference type="Gene3D" id="3.90.70.10">
    <property type="entry name" value="Cysteine proteinases"/>
    <property type="match status" value="1"/>
</dbReference>
<dbReference type="InterPro" id="IPR036366">
    <property type="entry name" value="PGBDSf"/>
</dbReference>
<dbReference type="InterPro" id="IPR002477">
    <property type="entry name" value="Peptidoglycan-bd-like"/>
</dbReference>
<dbReference type="PANTHER" id="PTHR35894">
    <property type="entry name" value="GENERAL SECRETION PATHWAY PROTEIN A-RELATED"/>
    <property type="match status" value="1"/>
</dbReference>
<accession>A0AA41R437</accession>
<dbReference type="Pfam" id="PF13401">
    <property type="entry name" value="AAA_22"/>
    <property type="match status" value="1"/>
</dbReference>
<sequence>MYNNFFGFREKPFKLVPNPDFLYLSRSHQIALAHLTYAVDQGDGFAVITGEVGTGKTTLCRIFLERLDADTESAYIFNPKLDSVQLLNTICNEFGIRTNHGTVKQLLDVINGYLILKNQADRKVILLIDEAQNLSIENLEMVRMLSNLETTRSKLLQIILVGQPELADKLDSYELRQLSQRISLSAHLTPLSFQETTGYIQHRVNIAAQRQLALFTRGACHAIFQYSRGIPRLINIVCDRSLLTAYSLESSRVTTAIARQAIAEIASRGRVLPRSPRRWTAWLAGAVGAVMVLSVLFANIQSTTSRSRSGDDGERVDQAATYPIRLPERSESATAVSGQPVTTPDTPTARQPGEPLGEGRVAATSPERIDAIIESLQQQPSRMEAVTALLALWGQPAPHPAQLPTMVSDQEFFDIAAHQYGLRAYSVQWDWALIRQLDLPAIVAFRYPGRQQVGYMTLTRWEDGLMHLSLGPQGQFLQADLQGLTPYLQGAVHVYWKNITQFDGIVSQASPEGAIATVKSMLRRAGYGQLGSDTVFDADTRRMVIDFQMRHNLIPDGLVGPVTKMLLIKATGAVEAPRLLVDLGTKGGA</sequence>
<feature type="compositionally biased region" description="Polar residues" evidence="1">
    <location>
        <begin position="332"/>
        <end position="349"/>
    </location>
</feature>
<feature type="domain" description="AAA+ ATPase" evidence="3">
    <location>
        <begin position="42"/>
        <end position="165"/>
    </location>
</feature>
<evidence type="ECO:0000313" key="4">
    <source>
        <dbReference type="EMBL" id="MCJ8502937.1"/>
    </source>
</evidence>
<dbReference type="InterPro" id="IPR052026">
    <property type="entry name" value="ExeA_AAA_ATPase_DNA-bind"/>
</dbReference>